<dbReference type="InterPro" id="IPR041464">
    <property type="entry name" value="TubC_N"/>
</dbReference>
<dbReference type="OrthoDB" id="415559at2"/>
<dbReference type="KEGG" id="mpro:BJP34_22180"/>
<dbReference type="Pfam" id="PF18563">
    <property type="entry name" value="TubC_N"/>
    <property type="match status" value="1"/>
</dbReference>
<feature type="domain" description="TubC N-terminal docking" evidence="1">
    <location>
        <begin position="3"/>
        <end position="54"/>
    </location>
</feature>
<protein>
    <submittedName>
        <fullName evidence="2">Non-ribosomal peptide synthase</fullName>
    </submittedName>
</protein>
<evidence type="ECO:0000259" key="1">
    <source>
        <dbReference type="Pfam" id="PF18563"/>
    </source>
</evidence>
<dbReference type="STRING" id="1458985.BJP34_22180"/>
<dbReference type="AlphaFoldDB" id="A0A1D8TVW1"/>
<organism evidence="2 3">
    <name type="scientific">Moorena producens PAL-8-15-08-1</name>
    <dbReference type="NCBI Taxonomy" id="1458985"/>
    <lineage>
        <taxon>Bacteria</taxon>
        <taxon>Bacillati</taxon>
        <taxon>Cyanobacteriota</taxon>
        <taxon>Cyanophyceae</taxon>
        <taxon>Coleofasciculales</taxon>
        <taxon>Coleofasciculaceae</taxon>
        <taxon>Moorena</taxon>
    </lineage>
</organism>
<proteinExistence type="predicted"/>
<evidence type="ECO:0000313" key="3">
    <source>
        <dbReference type="Proteomes" id="UP000177870"/>
    </source>
</evidence>
<gene>
    <name evidence="2" type="ORF">BJP34_22180</name>
</gene>
<dbReference type="RefSeq" id="WP_070394214.1">
    <property type="nucleotide sequence ID" value="NZ_CP017599.1"/>
</dbReference>
<name>A0A1D8TVW1_9CYAN</name>
<dbReference type="Gene3D" id="1.10.10.1830">
    <property type="entry name" value="Non-ribosomal peptide synthase, adenylation domain"/>
    <property type="match status" value="1"/>
</dbReference>
<reference evidence="3" key="1">
    <citation type="submission" date="2016-10" db="EMBL/GenBank/DDBJ databases">
        <title>Comparative genomics uncovers the prolific and rare metabolic potential of the cyanobacterial genus Moorea.</title>
        <authorList>
            <person name="Leao T."/>
            <person name="Castelao G."/>
            <person name="Korobeynikov A."/>
            <person name="Monroe E.A."/>
            <person name="Podell S."/>
            <person name="Glukhov E."/>
            <person name="Allen E."/>
            <person name="Gerwick W.H."/>
            <person name="Gerwick L."/>
        </authorList>
    </citation>
    <scope>NUCLEOTIDE SEQUENCE [LARGE SCALE GENOMIC DNA]</scope>
    <source>
        <strain evidence="3">PAL-8-15-08-1</strain>
    </source>
</reference>
<dbReference type="Proteomes" id="UP000177870">
    <property type="component" value="Chromosome"/>
</dbReference>
<accession>A0A1D8TVW1</accession>
<dbReference type="EMBL" id="CP017599">
    <property type="protein sequence ID" value="AOX01781.1"/>
    <property type="molecule type" value="Genomic_DNA"/>
</dbReference>
<evidence type="ECO:0000313" key="2">
    <source>
        <dbReference type="EMBL" id="AOX01781.1"/>
    </source>
</evidence>
<sequence length="630" mass="70549">MNISELIVNVSKLDIQLQVSGDKLIINAPKGALTTKLRAELSESKEEIIAFLREKYSREVCRSAAYNSQHLSPGTIGRLIGGSSDPVNRSPIIDPLMMAKNLRVTFKPLPSNFRKEAILKFREELELKLLEIGVRVEPWLDATREADYIIDIPFINRQIRFKTRAVRSTINAVITVEKKTSVVQKIKYFLAEAFYRAYSRFVLGKRKISAARITQLLGWAIEHTMTEDPTNTQTIALTDFNERFNDPNFGYQEKIPLGVEILLANQSQIVIGVGSEKVSILNMNLSDSIYSIEQMDRFVTYSLIPKIYVPITPLPMGGFKLGVFDVEKSIYADKLVEFGKRIKPTGLLPPGFKLASAIKSKPLKDCVDWIVDGRTGVSYGFVAYAEELQYQGEKEVSRQEWQDFSSVEGFDVNEVRQNKQGRWYVKTIFGKETTFKQVPDVWFVSARSGSDKTNLNPGRDILRVGLIQGKFILELPKGIDVTTADIKPSYDIFVMAAIVLSASLYIPKLIEKNGSPMFHFHGYPSVEWFDLGEYVAGIKNPSLPCGTYESGVLNFLAMHDLAIQHGDNVKLASLVEPDHGTNIITSNLEYLLTKLEAGIQQGQIELGGKHFASLKESVVASSSLVRTGEL</sequence>
<dbReference type="InterPro" id="IPR044894">
    <property type="entry name" value="TubC_N_sf"/>
</dbReference>